<dbReference type="PANTHER" id="PTHR43156">
    <property type="entry name" value="STAGE II SPORULATION PROTEIN E-RELATED"/>
    <property type="match status" value="1"/>
</dbReference>
<keyword evidence="1" id="KW-0378">Hydrolase</keyword>
<feature type="domain" description="PPM-type phosphatase" evidence="3">
    <location>
        <begin position="72"/>
        <end position="285"/>
    </location>
</feature>
<dbReference type="Pfam" id="PF07228">
    <property type="entry name" value="SpoIIE"/>
    <property type="match status" value="1"/>
</dbReference>
<proteinExistence type="predicted"/>
<comment type="caution">
    <text evidence="4">The sequence shown here is derived from an EMBL/GenBank/DDBJ whole genome shotgun (WGS) entry which is preliminary data.</text>
</comment>
<evidence type="ECO:0000313" key="5">
    <source>
        <dbReference type="Proteomes" id="UP001592531"/>
    </source>
</evidence>
<dbReference type="InterPro" id="IPR036890">
    <property type="entry name" value="HATPase_C_sf"/>
</dbReference>
<dbReference type="InterPro" id="IPR001932">
    <property type="entry name" value="PPM-type_phosphatase-like_dom"/>
</dbReference>
<reference evidence="4 5" key="1">
    <citation type="submission" date="2024-09" db="EMBL/GenBank/DDBJ databases">
        <authorList>
            <person name="Lee S.D."/>
        </authorList>
    </citation>
    <scope>NUCLEOTIDE SEQUENCE [LARGE SCALE GENOMIC DNA]</scope>
    <source>
        <strain evidence="4 5">N8-3</strain>
    </source>
</reference>
<gene>
    <name evidence="4" type="ORF">ACEZDE_32010</name>
</gene>
<dbReference type="CDD" id="cd16936">
    <property type="entry name" value="HATPase_RsbW-like"/>
    <property type="match status" value="1"/>
</dbReference>
<feature type="compositionally biased region" description="Low complexity" evidence="2">
    <location>
        <begin position="17"/>
        <end position="26"/>
    </location>
</feature>
<dbReference type="SUPFAM" id="SSF81606">
    <property type="entry name" value="PP2C-like"/>
    <property type="match status" value="1"/>
</dbReference>
<dbReference type="PANTHER" id="PTHR43156:SF2">
    <property type="entry name" value="STAGE II SPORULATION PROTEIN E"/>
    <property type="match status" value="1"/>
</dbReference>
<evidence type="ECO:0000259" key="3">
    <source>
        <dbReference type="SMART" id="SM00331"/>
    </source>
</evidence>
<dbReference type="InterPro" id="IPR003594">
    <property type="entry name" value="HATPase_dom"/>
</dbReference>
<dbReference type="Gene3D" id="3.60.40.10">
    <property type="entry name" value="PPM-type phosphatase domain"/>
    <property type="match status" value="1"/>
</dbReference>
<dbReference type="InterPro" id="IPR052016">
    <property type="entry name" value="Bact_Sigma-Reg"/>
</dbReference>
<feature type="region of interest" description="Disordered" evidence="2">
    <location>
        <begin position="410"/>
        <end position="430"/>
    </location>
</feature>
<dbReference type="Pfam" id="PF13581">
    <property type="entry name" value="HATPase_c_2"/>
    <property type="match status" value="1"/>
</dbReference>
<evidence type="ECO:0000256" key="2">
    <source>
        <dbReference type="SAM" id="MobiDB-lite"/>
    </source>
</evidence>
<protein>
    <submittedName>
        <fullName evidence="4">SpoIIE family protein phosphatase</fullName>
    </submittedName>
</protein>
<feature type="compositionally biased region" description="Basic and acidic residues" evidence="2">
    <location>
        <begin position="411"/>
        <end position="421"/>
    </location>
</feature>
<keyword evidence="5" id="KW-1185">Reference proteome</keyword>
<organism evidence="4 5">
    <name type="scientific">Streptacidiphilus cavernicola</name>
    <dbReference type="NCBI Taxonomy" id="3342716"/>
    <lineage>
        <taxon>Bacteria</taxon>
        <taxon>Bacillati</taxon>
        <taxon>Actinomycetota</taxon>
        <taxon>Actinomycetes</taxon>
        <taxon>Kitasatosporales</taxon>
        <taxon>Streptomycetaceae</taxon>
        <taxon>Streptacidiphilus</taxon>
    </lineage>
</organism>
<evidence type="ECO:0000313" key="4">
    <source>
        <dbReference type="EMBL" id="MFC1421233.1"/>
    </source>
</evidence>
<accession>A0ABV6W5F4</accession>
<dbReference type="InterPro" id="IPR036457">
    <property type="entry name" value="PPM-type-like_dom_sf"/>
</dbReference>
<feature type="region of interest" description="Disordered" evidence="2">
    <location>
        <begin position="1"/>
        <end position="50"/>
    </location>
</feature>
<dbReference type="EMBL" id="JBHFAB010000036">
    <property type="protein sequence ID" value="MFC1421233.1"/>
    <property type="molecule type" value="Genomic_DNA"/>
</dbReference>
<dbReference type="Gene3D" id="3.30.565.10">
    <property type="entry name" value="Histidine kinase-like ATPase, C-terminal domain"/>
    <property type="match status" value="1"/>
</dbReference>
<dbReference type="Proteomes" id="UP001592531">
    <property type="component" value="Unassembled WGS sequence"/>
</dbReference>
<sequence>MLELFPQPDPDGRPRRQAAPDAAGRGIDTATQHARTAEPGPNEPGQDRRGESALELAVALQHSLLPRLAPRLPGVEIAYRYLPSNDVIQVGGDWFDAIVLPGKRIGLVVGDVMGHGVASAVMMGQLRTAVQTLAVLGLPPHELLRHLDEAARRLSDTHLATCLYAVYDPVTGRCTLANAGHLPPVLARPGRPGRLLKVPTGVPIGVGGHAFDSVEFQITDGETMALFTDGLVETPKRDIDDSLELLRAALPTDRVPLDQACSTIVDALGNGGTREDDAALLMARFHGIPTDNVASWALEPVPRAAGQARRLVRRALGAWDLAHLSATAELLASELVSNSIRFASRPVGLRLLYTDTLTCEVHDDSHTLPVPRTVHGLNESGRGLSIISTLAKRWGTNRTDTGKLVWFELDPAPRDPVDPHDPAGPSGRSG</sequence>
<dbReference type="SMART" id="SM00331">
    <property type="entry name" value="PP2C_SIG"/>
    <property type="match status" value="1"/>
</dbReference>
<dbReference type="RefSeq" id="WP_380544059.1">
    <property type="nucleotide sequence ID" value="NZ_JBHFAB010000036.1"/>
</dbReference>
<evidence type="ECO:0000256" key="1">
    <source>
        <dbReference type="ARBA" id="ARBA00022801"/>
    </source>
</evidence>
<name>A0ABV6W5F4_9ACTN</name>